<accession>A0A671GCW1</accession>
<dbReference type="Pfam" id="PF12698">
    <property type="entry name" value="ABC2_membrane_3"/>
    <property type="match status" value="1"/>
</dbReference>
<keyword evidence="3 5" id="KW-1133">Transmembrane helix</keyword>
<dbReference type="AlphaFoldDB" id="A0A671GCW1"/>
<dbReference type="PANTHER" id="PTHR19229">
    <property type="entry name" value="ATP-BINDING CASSETTE TRANSPORTER SUBFAMILY A ABCA"/>
    <property type="match status" value="1"/>
</dbReference>
<dbReference type="GeneTree" id="ENSGT00940000163770"/>
<evidence type="ECO:0000256" key="3">
    <source>
        <dbReference type="ARBA" id="ARBA00022989"/>
    </source>
</evidence>
<keyword evidence="2 5" id="KW-0812">Transmembrane</keyword>
<proteinExistence type="predicted"/>
<sequence>MDLLTFNQFTVLLWKNFTLKVGKSILGKLSAGGPHSFIPQSISTLPSFLQNPQEWELIYMPSNVNVVKEITENMKRNLNISIKVQGFSSETEFERYVKYDHRSHKVLAAVVFDCDFTNSNDPLPLQVKYHLRFVRIPRSFNSKDVFNWKTSLLFSSHTTSGPRNPADDDGGSPGYIREGFLAVQQALDKAIMLYHGSSAAQKLFDGLSIFIQRFPHPAYSRDGLVWITRDLFPLMFVLMFSPIVLSIMRSLVWEKQNGLKEYQLINGLRNWMIWASHFFTVFFFYIIMISLICVLFFVKIFNEPVFRYSDYGFVFVFFTCYAIASIFFAFMVSTFFSKVRLAVTAGSMLYFASFFAFKSIAQYYDQLTLAKKVAACLSCNVALALGVNLILQLEIQGKRSPCKFHLSNLQDNLIFAYILGMLLLDAFLYGLVTWYVETVFPGQYGMPQPWFFFLTVSSNAAYWESLQSL</sequence>
<evidence type="ECO:0000259" key="6">
    <source>
        <dbReference type="Pfam" id="PF12698"/>
    </source>
</evidence>
<dbReference type="Ensembl" id="ENSRFET00010036252.1">
    <property type="protein sequence ID" value="ENSRFEP00010033484.1"/>
    <property type="gene ID" value="ENSRFEG00010022005.1"/>
</dbReference>
<dbReference type="Proteomes" id="UP000472240">
    <property type="component" value="Unplaced"/>
</dbReference>
<evidence type="ECO:0000256" key="5">
    <source>
        <dbReference type="SAM" id="Phobius"/>
    </source>
</evidence>
<dbReference type="InterPro" id="IPR013525">
    <property type="entry name" value="ABC2_TM"/>
</dbReference>
<evidence type="ECO:0000256" key="1">
    <source>
        <dbReference type="ARBA" id="ARBA00004141"/>
    </source>
</evidence>
<feature type="transmembrane region" description="Helical" evidence="5">
    <location>
        <begin position="342"/>
        <end position="361"/>
    </location>
</feature>
<feature type="transmembrane region" description="Helical" evidence="5">
    <location>
        <begin position="413"/>
        <end position="436"/>
    </location>
</feature>
<feature type="transmembrane region" description="Helical" evidence="5">
    <location>
        <begin position="310"/>
        <end position="336"/>
    </location>
</feature>
<evidence type="ECO:0000313" key="7">
    <source>
        <dbReference type="Ensembl" id="ENSRFEP00010033484.1"/>
    </source>
</evidence>
<evidence type="ECO:0000313" key="8">
    <source>
        <dbReference type="Proteomes" id="UP000472240"/>
    </source>
</evidence>
<protein>
    <recommendedName>
        <fullName evidence="6">ABC-2 type transporter transmembrane domain-containing protein</fullName>
    </recommendedName>
</protein>
<dbReference type="GO" id="GO:0016020">
    <property type="term" value="C:membrane"/>
    <property type="evidence" value="ECO:0007669"/>
    <property type="project" value="UniProtKB-SubCell"/>
</dbReference>
<dbReference type="InParanoid" id="A0A671GCW1"/>
<keyword evidence="4 5" id="KW-0472">Membrane</keyword>
<evidence type="ECO:0000256" key="4">
    <source>
        <dbReference type="ARBA" id="ARBA00023136"/>
    </source>
</evidence>
<name>A0A671GCW1_RHIFE</name>
<reference evidence="7" key="1">
    <citation type="submission" date="2025-08" db="UniProtKB">
        <authorList>
            <consortium name="Ensembl"/>
        </authorList>
    </citation>
    <scope>IDENTIFICATION</scope>
</reference>
<keyword evidence="8" id="KW-1185">Reference proteome</keyword>
<feature type="domain" description="ABC-2 type transporter transmembrane" evidence="6">
    <location>
        <begin position="65"/>
        <end position="435"/>
    </location>
</feature>
<dbReference type="GO" id="GO:0005319">
    <property type="term" value="F:lipid transporter activity"/>
    <property type="evidence" value="ECO:0007669"/>
    <property type="project" value="TreeGrafter"/>
</dbReference>
<dbReference type="GO" id="GO:0140359">
    <property type="term" value="F:ABC-type transporter activity"/>
    <property type="evidence" value="ECO:0007669"/>
    <property type="project" value="InterPro"/>
</dbReference>
<feature type="transmembrane region" description="Helical" evidence="5">
    <location>
        <begin position="271"/>
        <end position="298"/>
    </location>
</feature>
<comment type="subcellular location">
    <subcellularLocation>
        <location evidence="1">Membrane</location>
        <topology evidence="1">Multi-pass membrane protein</topology>
    </subcellularLocation>
</comment>
<organism evidence="7 8">
    <name type="scientific">Rhinolophus ferrumequinum</name>
    <name type="common">Greater horseshoe bat</name>
    <dbReference type="NCBI Taxonomy" id="59479"/>
    <lineage>
        <taxon>Eukaryota</taxon>
        <taxon>Metazoa</taxon>
        <taxon>Chordata</taxon>
        <taxon>Craniata</taxon>
        <taxon>Vertebrata</taxon>
        <taxon>Euteleostomi</taxon>
        <taxon>Mammalia</taxon>
        <taxon>Eutheria</taxon>
        <taxon>Laurasiatheria</taxon>
        <taxon>Chiroptera</taxon>
        <taxon>Yinpterochiroptera</taxon>
        <taxon>Rhinolophoidea</taxon>
        <taxon>Rhinolophidae</taxon>
        <taxon>Rhinolophinae</taxon>
        <taxon>Rhinolophus</taxon>
    </lineage>
</organism>
<reference evidence="7" key="2">
    <citation type="submission" date="2025-09" db="UniProtKB">
        <authorList>
            <consortium name="Ensembl"/>
        </authorList>
    </citation>
    <scope>IDENTIFICATION</scope>
</reference>
<dbReference type="InterPro" id="IPR026082">
    <property type="entry name" value="ABCA"/>
</dbReference>
<feature type="transmembrane region" description="Helical" evidence="5">
    <location>
        <begin position="231"/>
        <end position="251"/>
    </location>
</feature>
<evidence type="ECO:0000256" key="2">
    <source>
        <dbReference type="ARBA" id="ARBA00022692"/>
    </source>
</evidence>
<dbReference type="PANTHER" id="PTHR19229:SF101">
    <property type="entry name" value="ATP-BINDING CASSETTE, SUB-FAMILY A (ABC1), MEMBER 16"/>
    <property type="match status" value="1"/>
</dbReference>
<feature type="transmembrane region" description="Helical" evidence="5">
    <location>
        <begin position="373"/>
        <end position="393"/>
    </location>
</feature>